<keyword evidence="1" id="KW-0472">Membrane</keyword>
<name>A0A194X951_MOLSC</name>
<sequence>MRSLAAALLLPAFANGYKTFKTVCSKPTESVNYVSSADTRSTLDILWSCVLTIIACTWSVQHLNVPEQRERRNPGWIGNIKWALKRTWTSTKWMLITIMAPEVLLVKDWSGRHLAKNNSASLQEFAMTDGVPWSLSHTLFADMGGFVLRSYSSERLHKETKTGHPYKSTKSKYSQPFHLTALELSKLRAAGFLDRLPYMTEEELLDKSKGDSFVRTISLIQILWMVIQIIARGFRHLAISQLEIGVLAFAACAVILYIINWSKPKGVQTPITIMNFEGEIPDEVITIIEKQRAGNDIILNILGTARDSTEIRGTHIPNDYVYDPDLPGYDDNQEVWAMIAGTLIFGAIHLAAWNFVFPSRIELVLWRCSSMICTFFTVLILVSAAPDVFLDRLIPDRTTKFSFFLMKTAMLIYVVARLFLLVELFRTLCFLPPSAYIATWASNIPHLA</sequence>
<dbReference type="InParanoid" id="A0A194X951"/>
<dbReference type="OrthoDB" id="3061561at2759"/>
<feature type="transmembrane region" description="Helical" evidence="1">
    <location>
        <begin position="212"/>
        <end position="230"/>
    </location>
</feature>
<evidence type="ECO:0000313" key="3">
    <source>
        <dbReference type="Proteomes" id="UP000070700"/>
    </source>
</evidence>
<gene>
    <name evidence="2" type="ORF">LY89DRAFT_707221</name>
</gene>
<dbReference type="Proteomes" id="UP000070700">
    <property type="component" value="Unassembled WGS sequence"/>
</dbReference>
<dbReference type="PANTHER" id="PTHR35043:SF7">
    <property type="entry name" value="TRANSCRIPTION FACTOR DOMAIN-CONTAINING PROTEIN"/>
    <property type="match status" value="1"/>
</dbReference>
<dbReference type="KEGG" id="psco:LY89DRAFT_707221"/>
<organism evidence="2 3">
    <name type="scientific">Mollisia scopiformis</name>
    <name type="common">Conifer needle endophyte fungus</name>
    <name type="synonym">Phialocephala scopiformis</name>
    <dbReference type="NCBI Taxonomy" id="149040"/>
    <lineage>
        <taxon>Eukaryota</taxon>
        <taxon>Fungi</taxon>
        <taxon>Dikarya</taxon>
        <taxon>Ascomycota</taxon>
        <taxon>Pezizomycotina</taxon>
        <taxon>Leotiomycetes</taxon>
        <taxon>Helotiales</taxon>
        <taxon>Mollisiaceae</taxon>
        <taxon>Mollisia</taxon>
    </lineage>
</organism>
<dbReference type="PANTHER" id="PTHR35043">
    <property type="entry name" value="TRANSCRIPTION FACTOR DOMAIN-CONTAINING PROTEIN"/>
    <property type="match status" value="1"/>
</dbReference>
<evidence type="ECO:0000313" key="2">
    <source>
        <dbReference type="EMBL" id="KUJ16695.1"/>
    </source>
</evidence>
<dbReference type="RefSeq" id="XP_018071050.1">
    <property type="nucleotide sequence ID" value="XM_018217585.1"/>
</dbReference>
<feature type="transmembrane region" description="Helical" evidence="1">
    <location>
        <begin position="364"/>
        <end position="384"/>
    </location>
</feature>
<feature type="transmembrane region" description="Helical" evidence="1">
    <location>
        <begin position="242"/>
        <end position="259"/>
    </location>
</feature>
<dbReference type="AlphaFoldDB" id="A0A194X951"/>
<keyword evidence="3" id="KW-1185">Reference proteome</keyword>
<dbReference type="EMBL" id="KQ947415">
    <property type="protein sequence ID" value="KUJ16695.1"/>
    <property type="molecule type" value="Genomic_DNA"/>
</dbReference>
<accession>A0A194X951</accession>
<feature type="transmembrane region" description="Helical" evidence="1">
    <location>
        <begin position="335"/>
        <end position="357"/>
    </location>
</feature>
<reference evidence="2 3" key="1">
    <citation type="submission" date="2015-10" db="EMBL/GenBank/DDBJ databases">
        <title>Full genome of DAOMC 229536 Phialocephala scopiformis, a fungal endophyte of spruce producing the potent anti-insectan compound rugulosin.</title>
        <authorList>
            <consortium name="DOE Joint Genome Institute"/>
            <person name="Walker A.K."/>
            <person name="Frasz S.L."/>
            <person name="Seifert K.A."/>
            <person name="Miller J.D."/>
            <person name="Mondo S.J."/>
            <person name="Labutti K."/>
            <person name="Lipzen A."/>
            <person name="Dockter R."/>
            <person name="Kennedy M."/>
            <person name="Grigoriev I.V."/>
            <person name="Spatafora J.W."/>
        </authorList>
    </citation>
    <scope>NUCLEOTIDE SEQUENCE [LARGE SCALE GENOMIC DNA]</scope>
    <source>
        <strain evidence="2 3">CBS 120377</strain>
    </source>
</reference>
<protein>
    <submittedName>
        <fullName evidence="2">Uncharacterized protein</fullName>
    </submittedName>
</protein>
<keyword evidence="1" id="KW-1133">Transmembrane helix</keyword>
<keyword evidence="1" id="KW-0812">Transmembrane</keyword>
<evidence type="ECO:0000256" key="1">
    <source>
        <dbReference type="SAM" id="Phobius"/>
    </source>
</evidence>
<dbReference type="GeneID" id="28827311"/>
<feature type="transmembrane region" description="Helical" evidence="1">
    <location>
        <begin position="404"/>
        <end position="425"/>
    </location>
</feature>
<proteinExistence type="predicted"/>